<keyword evidence="2" id="KW-1133">Transmembrane helix</keyword>
<sequence>MAQLSSPQDSPKREVATAGSSTQEFILVSNSSGTEDLKPTAAPDPLLHVESTDSTEEWKELNAQRGRNALGVEEEDKDESGSAVSSNIMLTKRKGSSFSIVVALLVAVIAIFSIGNGYTCRVPGLEKMRYCMKDVSVVGEDALKTPVIGLEAGRFEALLNVQSSSFEAAFDTASSTSGLKIQLLAARMAIDDLISAVHTSDMEWKDEIVIILKTYVDRLANAAKLNKENSLAARAAIDSIVISKEEVLASLWTFFGGNRATIAKYDENLQVLTWLGTYRKDSTAHIRAALHVIELDSTELERLRTAVAEPLIVNNAIAVEAQLENINAVLTKMINMRSTMQEREDGMYRYLMNNPAAAVIGQ</sequence>
<reference evidence="3 4" key="1">
    <citation type="submission" date="2014-06" db="EMBL/GenBank/DDBJ databases">
        <title>Evolutionary Origins and Diversification of the Mycorrhizal Mutualists.</title>
        <authorList>
            <consortium name="DOE Joint Genome Institute"/>
            <consortium name="Mycorrhizal Genomics Consortium"/>
            <person name="Kohler A."/>
            <person name="Kuo A."/>
            <person name="Nagy L.G."/>
            <person name="Floudas D."/>
            <person name="Copeland A."/>
            <person name="Barry K.W."/>
            <person name="Cichocki N."/>
            <person name="Veneault-Fourrey C."/>
            <person name="LaButti K."/>
            <person name="Lindquist E.A."/>
            <person name="Lipzen A."/>
            <person name="Lundell T."/>
            <person name="Morin E."/>
            <person name="Murat C."/>
            <person name="Riley R."/>
            <person name="Ohm R."/>
            <person name="Sun H."/>
            <person name="Tunlid A."/>
            <person name="Henrissat B."/>
            <person name="Grigoriev I.V."/>
            <person name="Hibbett D.S."/>
            <person name="Martin F."/>
        </authorList>
    </citation>
    <scope>NUCLEOTIDE SEQUENCE [LARGE SCALE GENOMIC DNA]</scope>
    <source>
        <strain evidence="3 4">SS14</strain>
    </source>
</reference>
<name>A0A0C9T556_SPHS4</name>
<dbReference type="Proteomes" id="UP000054279">
    <property type="component" value="Unassembled WGS sequence"/>
</dbReference>
<feature type="compositionally biased region" description="Polar residues" evidence="1">
    <location>
        <begin position="18"/>
        <end position="34"/>
    </location>
</feature>
<protein>
    <submittedName>
        <fullName evidence="3">Uncharacterized protein</fullName>
    </submittedName>
</protein>
<evidence type="ECO:0000313" key="4">
    <source>
        <dbReference type="Proteomes" id="UP000054279"/>
    </source>
</evidence>
<dbReference type="AlphaFoldDB" id="A0A0C9T556"/>
<evidence type="ECO:0000313" key="3">
    <source>
        <dbReference type="EMBL" id="KIJ23968.1"/>
    </source>
</evidence>
<accession>A0A0C9T556</accession>
<gene>
    <name evidence="3" type="ORF">M422DRAFT_72457</name>
</gene>
<feature type="region of interest" description="Disordered" evidence="1">
    <location>
        <begin position="1"/>
        <end position="57"/>
    </location>
</feature>
<keyword evidence="4" id="KW-1185">Reference proteome</keyword>
<keyword evidence="2" id="KW-0812">Transmembrane</keyword>
<organism evidence="3 4">
    <name type="scientific">Sphaerobolus stellatus (strain SS14)</name>
    <dbReference type="NCBI Taxonomy" id="990650"/>
    <lineage>
        <taxon>Eukaryota</taxon>
        <taxon>Fungi</taxon>
        <taxon>Dikarya</taxon>
        <taxon>Basidiomycota</taxon>
        <taxon>Agaricomycotina</taxon>
        <taxon>Agaricomycetes</taxon>
        <taxon>Phallomycetidae</taxon>
        <taxon>Geastrales</taxon>
        <taxon>Sphaerobolaceae</taxon>
        <taxon>Sphaerobolus</taxon>
    </lineage>
</organism>
<evidence type="ECO:0000256" key="2">
    <source>
        <dbReference type="SAM" id="Phobius"/>
    </source>
</evidence>
<dbReference type="HOGENOM" id="CLU_765415_0_0_1"/>
<dbReference type="OrthoDB" id="4179406at2759"/>
<evidence type="ECO:0000256" key="1">
    <source>
        <dbReference type="SAM" id="MobiDB-lite"/>
    </source>
</evidence>
<proteinExistence type="predicted"/>
<feature type="transmembrane region" description="Helical" evidence="2">
    <location>
        <begin position="98"/>
        <end position="118"/>
    </location>
</feature>
<dbReference type="EMBL" id="KN837555">
    <property type="protein sequence ID" value="KIJ23968.1"/>
    <property type="molecule type" value="Genomic_DNA"/>
</dbReference>
<keyword evidence="2" id="KW-0472">Membrane</keyword>